<feature type="region of interest" description="Disordered" evidence="3">
    <location>
        <begin position="341"/>
        <end position="364"/>
    </location>
</feature>
<keyword evidence="5" id="KW-1185">Reference proteome</keyword>
<dbReference type="Proteomes" id="UP000184387">
    <property type="component" value="Unassembled WGS sequence"/>
</dbReference>
<dbReference type="InterPro" id="IPR010126">
    <property type="entry name" value="Esterase_phb"/>
</dbReference>
<dbReference type="PANTHER" id="PTHR43037">
    <property type="entry name" value="UNNAMED PRODUCT-RELATED"/>
    <property type="match status" value="1"/>
</dbReference>
<organism evidence="4 5">
    <name type="scientific">Muricoccus roseus</name>
    <dbReference type="NCBI Taxonomy" id="198092"/>
    <lineage>
        <taxon>Bacteria</taxon>
        <taxon>Pseudomonadati</taxon>
        <taxon>Pseudomonadota</taxon>
        <taxon>Alphaproteobacteria</taxon>
        <taxon>Acetobacterales</taxon>
        <taxon>Roseomonadaceae</taxon>
        <taxon>Muricoccus</taxon>
    </lineage>
</organism>
<evidence type="ECO:0000256" key="3">
    <source>
        <dbReference type="SAM" id="MobiDB-lite"/>
    </source>
</evidence>
<dbReference type="GO" id="GO:0016787">
    <property type="term" value="F:hydrolase activity"/>
    <property type="evidence" value="ECO:0007669"/>
    <property type="project" value="UniProtKB-KW"/>
</dbReference>
<sequence>MDSKLGLAALVRLQRLRRHAAGQAAGAPSGDGRLVEVTDFGSNPGALRMLAYRPAGLRRGAPLVVALHGCTQAAGGYDRGCGWSDMADRAGFALLMPEQQRGNNGHLCFNWFEPGDTARDMGEALSIRQMIGHMVERDGLDPARVFISGLSAGGAMTSVMLATYPELFAGGAVLAGLPHGAARSVAEAFSAMGRPAALPASTRGEAVRAASGHRGPWPRVAVWQGDADTTVHPGNAEEIAKQWLSLHGLANAAPEETVGAAGHAQQVWRGADGGVRVAVHRIPGMAHGVPLNPGRTEGRCGVAGPYLLDVGLSSTHAMLEFWGLETAGAALPEMEVIPPGAAAASDRARPEAPHAASGRPGFPPMDQGLLSHGPGAVIAKALRAAGLMGR</sequence>
<dbReference type="InterPro" id="IPR050955">
    <property type="entry name" value="Plant_Biomass_Hydrol_Est"/>
</dbReference>
<reference evidence="4 5" key="1">
    <citation type="submission" date="2016-11" db="EMBL/GenBank/DDBJ databases">
        <authorList>
            <person name="Jaros S."/>
            <person name="Januszkiewicz K."/>
            <person name="Wedrychowicz H."/>
        </authorList>
    </citation>
    <scope>NUCLEOTIDE SEQUENCE [LARGE SCALE GENOMIC DNA]</scope>
    <source>
        <strain evidence="4 5">DSM 14916</strain>
    </source>
</reference>
<keyword evidence="1" id="KW-0732">Signal</keyword>
<dbReference type="RefSeq" id="WP_073136564.1">
    <property type="nucleotide sequence ID" value="NZ_FQZF01000019.1"/>
</dbReference>
<dbReference type="Gene3D" id="3.40.50.1820">
    <property type="entry name" value="alpha/beta hydrolase"/>
    <property type="match status" value="1"/>
</dbReference>
<dbReference type="NCBIfam" id="TIGR01840">
    <property type="entry name" value="esterase_phb"/>
    <property type="match status" value="1"/>
</dbReference>
<proteinExistence type="predicted"/>
<dbReference type="EMBL" id="FQZF01000019">
    <property type="protein sequence ID" value="SHJ73904.1"/>
    <property type="molecule type" value="Genomic_DNA"/>
</dbReference>
<keyword evidence="2" id="KW-0378">Hydrolase</keyword>
<gene>
    <name evidence="4" type="ORF">SAMN02745194_03244</name>
</gene>
<evidence type="ECO:0000256" key="2">
    <source>
        <dbReference type="ARBA" id="ARBA00022801"/>
    </source>
</evidence>
<dbReference type="AlphaFoldDB" id="A0A1M6LRQ0"/>
<dbReference type="InterPro" id="IPR029058">
    <property type="entry name" value="AB_hydrolase_fold"/>
</dbReference>
<accession>A0A1M6LRQ0</accession>
<dbReference type="STRING" id="198092.SAMN02745194_03244"/>
<protein>
    <submittedName>
        <fullName evidence="4">Feruloyl esterase</fullName>
    </submittedName>
</protein>
<evidence type="ECO:0000256" key="1">
    <source>
        <dbReference type="ARBA" id="ARBA00022729"/>
    </source>
</evidence>
<dbReference type="OrthoDB" id="9767239at2"/>
<dbReference type="Pfam" id="PF10503">
    <property type="entry name" value="Esterase_PHB"/>
    <property type="match status" value="1"/>
</dbReference>
<evidence type="ECO:0000313" key="5">
    <source>
        <dbReference type="Proteomes" id="UP000184387"/>
    </source>
</evidence>
<dbReference type="GO" id="GO:0005576">
    <property type="term" value="C:extracellular region"/>
    <property type="evidence" value="ECO:0007669"/>
    <property type="project" value="InterPro"/>
</dbReference>
<evidence type="ECO:0000313" key="4">
    <source>
        <dbReference type="EMBL" id="SHJ73904.1"/>
    </source>
</evidence>
<dbReference type="SUPFAM" id="SSF53474">
    <property type="entry name" value="alpha/beta-Hydrolases"/>
    <property type="match status" value="2"/>
</dbReference>
<dbReference type="PANTHER" id="PTHR43037:SF1">
    <property type="entry name" value="BLL1128 PROTEIN"/>
    <property type="match status" value="1"/>
</dbReference>
<name>A0A1M6LRQ0_9PROT</name>